<protein>
    <recommendedName>
        <fullName evidence="3">Antitoxin</fullName>
    </recommendedName>
</protein>
<gene>
    <name evidence="1" type="ORF">A3C25_00275</name>
</gene>
<organism evidence="1 2">
    <name type="scientific">Candidatus Roizmanbacteria bacterium RIFCSPHIGHO2_02_FULL_38_11</name>
    <dbReference type="NCBI Taxonomy" id="1802039"/>
    <lineage>
        <taxon>Bacteria</taxon>
        <taxon>Candidatus Roizmaniibacteriota</taxon>
    </lineage>
</organism>
<evidence type="ECO:0008006" key="3">
    <source>
        <dbReference type="Google" id="ProtNLM"/>
    </source>
</evidence>
<dbReference type="EMBL" id="MFZO01000038">
    <property type="protein sequence ID" value="OGK24183.1"/>
    <property type="molecule type" value="Genomic_DNA"/>
</dbReference>
<comment type="caution">
    <text evidence="1">The sequence shown here is derived from an EMBL/GenBank/DDBJ whole genome shotgun (WGS) entry which is preliminary data.</text>
</comment>
<dbReference type="AlphaFoldDB" id="A0A1F7GZH5"/>
<evidence type="ECO:0000313" key="1">
    <source>
        <dbReference type="EMBL" id="OGK24183.1"/>
    </source>
</evidence>
<evidence type="ECO:0000313" key="2">
    <source>
        <dbReference type="Proteomes" id="UP000177913"/>
    </source>
</evidence>
<sequence length="90" mass="10504">MLDNYEKEIEASIARDEWKPVDNVGEMKKMWQEAANRHNELNKSKKVTLRIKQVDLIKLKAKAKRTSIPYQTLLGALIRDFVEGEYSVKI</sequence>
<accession>A0A1F7GZH5</accession>
<dbReference type="Proteomes" id="UP000177913">
    <property type="component" value="Unassembled WGS sequence"/>
</dbReference>
<proteinExistence type="predicted"/>
<name>A0A1F7GZH5_9BACT</name>
<reference evidence="1 2" key="1">
    <citation type="journal article" date="2016" name="Nat. Commun.">
        <title>Thousands of microbial genomes shed light on interconnected biogeochemical processes in an aquifer system.</title>
        <authorList>
            <person name="Anantharaman K."/>
            <person name="Brown C.T."/>
            <person name="Hug L.A."/>
            <person name="Sharon I."/>
            <person name="Castelle C.J."/>
            <person name="Probst A.J."/>
            <person name="Thomas B.C."/>
            <person name="Singh A."/>
            <person name="Wilkins M.J."/>
            <person name="Karaoz U."/>
            <person name="Brodie E.L."/>
            <person name="Williams K.H."/>
            <person name="Hubbard S.S."/>
            <person name="Banfield J.F."/>
        </authorList>
    </citation>
    <scope>NUCLEOTIDE SEQUENCE [LARGE SCALE GENOMIC DNA]</scope>
</reference>